<keyword evidence="11" id="KW-1185">Reference proteome</keyword>
<feature type="transmembrane region" description="Helical" evidence="9">
    <location>
        <begin position="362"/>
        <end position="385"/>
    </location>
</feature>
<dbReference type="STRING" id="29655.A0A0K9P395"/>
<keyword evidence="3 8" id="KW-0812">Transmembrane</keyword>
<dbReference type="GO" id="GO:0005516">
    <property type="term" value="F:calmodulin binding"/>
    <property type="evidence" value="ECO:0007669"/>
    <property type="project" value="UniProtKB-KW"/>
</dbReference>
<evidence type="ECO:0000256" key="9">
    <source>
        <dbReference type="SAM" id="Phobius"/>
    </source>
</evidence>
<keyword evidence="6 8" id="KW-0472">Membrane</keyword>
<name>A0A0K9P395_ZOSMR</name>
<dbReference type="OrthoDB" id="1388414at2759"/>
<sequence length="497" mass="56480">MAGGGGDSNQINLDYTPTWIVALVCFVIVLISLVVERFLHLIGKYLKKKNQKPLYEALLKVKEGFISLLLAVSQGSLQNVCVSKGIYDHMLPCLKVGEENGENDSEHENATMHHLVSSNHPTRRTLAGGGSPSRCLIEGKVPLMSIDALHQLHIFIFVLAISHVIFCVLTMVLGSIKINNWKKWEKSIQDDIKINSSKPQEGHVQDVRQHEFIKKRFKGLQGTSVIVRWMHSFGKQLYASVRKTDYQTMRFGFIMTHCPTNPTFDFHKYMIRTLEADFKKVVGISWYLWIFVVFFLLLNVYGLHTYFWIAFIPLILLLAIGTKLEHIFSQLAHEVAEKHTAIAGPLVVNPSDSHFWFQRPKIILYLIQFILFQNAFEIGFIVWIAVNYGRHSCLMGPTYYIFPRIAIGVIIQVLCSYSTLPLYTLVTQMGSLYKGAIFNEHMQMNLVGWAKNAKTKNNGIKAAKREKTAGMTASSSYSMDQEMNILEEGNIGKKPFI</sequence>
<feature type="transmembrane region" description="Helical" evidence="9">
    <location>
        <begin position="20"/>
        <end position="43"/>
    </location>
</feature>
<protein>
    <recommendedName>
        <fullName evidence="8">MLO-like protein</fullName>
    </recommendedName>
</protein>
<comment type="similarity">
    <text evidence="2 8">Belongs to the MLO family.</text>
</comment>
<keyword evidence="8" id="KW-0112">Calmodulin-binding</keyword>
<dbReference type="GO" id="GO:0006952">
    <property type="term" value="P:defense response"/>
    <property type="evidence" value="ECO:0007669"/>
    <property type="project" value="UniProtKB-KW"/>
</dbReference>
<dbReference type="EMBL" id="LFYR01001330">
    <property type="protein sequence ID" value="KMZ62687.1"/>
    <property type="molecule type" value="Genomic_DNA"/>
</dbReference>
<evidence type="ECO:0000256" key="3">
    <source>
        <dbReference type="ARBA" id="ARBA00022692"/>
    </source>
</evidence>
<comment type="domain">
    <text evidence="8">The C-terminus contains a calmodulin-binding domain, which binds calmodulin in a calcium-dependent fashion.</text>
</comment>
<dbReference type="GO" id="GO:0016020">
    <property type="term" value="C:membrane"/>
    <property type="evidence" value="ECO:0007669"/>
    <property type="project" value="UniProtKB-SubCell"/>
</dbReference>
<feature type="transmembrane region" description="Helical" evidence="9">
    <location>
        <begin position="152"/>
        <end position="176"/>
    </location>
</feature>
<comment type="caution">
    <text evidence="10">The sequence shown here is derived from an EMBL/GenBank/DDBJ whole genome shotgun (WGS) entry which is preliminary data.</text>
</comment>
<keyword evidence="5 8" id="KW-1133">Transmembrane helix</keyword>
<dbReference type="Proteomes" id="UP000036987">
    <property type="component" value="Unassembled WGS sequence"/>
</dbReference>
<feature type="transmembrane region" description="Helical" evidence="9">
    <location>
        <begin position="281"/>
        <end position="300"/>
    </location>
</feature>
<evidence type="ECO:0000313" key="10">
    <source>
        <dbReference type="EMBL" id="KMZ62687.1"/>
    </source>
</evidence>
<dbReference type="InterPro" id="IPR004326">
    <property type="entry name" value="Mlo"/>
</dbReference>
<accession>A0A0K9P395</accession>
<keyword evidence="4 8" id="KW-0611">Plant defense</keyword>
<gene>
    <name evidence="8" type="primary">MLO</name>
    <name evidence="10" type="ORF">ZOSMA_44G00870</name>
</gene>
<evidence type="ECO:0000256" key="5">
    <source>
        <dbReference type="ARBA" id="ARBA00022989"/>
    </source>
</evidence>
<proteinExistence type="inferred from homology"/>
<keyword evidence="7 8" id="KW-0568">Pathogenesis-related protein</keyword>
<evidence type="ECO:0000256" key="1">
    <source>
        <dbReference type="ARBA" id="ARBA00004141"/>
    </source>
</evidence>
<evidence type="ECO:0000256" key="2">
    <source>
        <dbReference type="ARBA" id="ARBA00006574"/>
    </source>
</evidence>
<evidence type="ECO:0000256" key="6">
    <source>
        <dbReference type="ARBA" id="ARBA00023136"/>
    </source>
</evidence>
<feature type="transmembrane region" description="Helical" evidence="9">
    <location>
        <begin position="405"/>
        <end position="426"/>
    </location>
</feature>
<organism evidence="10 11">
    <name type="scientific">Zostera marina</name>
    <name type="common">Eelgrass</name>
    <dbReference type="NCBI Taxonomy" id="29655"/>
    <lineage>
        <taxon>Eukaryota</taxon>
        <taxon>Viridiplantae</taxon>
        <taxon>Streptophyta</taxon>
        <taxon>Embryophyta</taxon>
        <taxon>Tracheophyta</taxon>
        <taxon>Spermatophyta</taxon>
        <taxon>Magnoliopsida</taxon>
        <taxon>Liliopsida</taxon>
        <taxon>Zosteraceae</taxon>
        <taxon>Zostera</taxon>
    </lineage>
</organism>
<comment type="function">
    <text evidence="8">May be involved in modulation of pathogen defense and leaf cell death.</text>
</comment>
<evidence type="ECO:0000256" key="8">
    <source>
        <dbReference type="RuleBase" id="RU280816"/>
    </source>
</evidence>
<dbReference type="AlphaFoldDB" id="A0A0K9P395"/>
<comment type="subcellular location">
    <subcellularLocation>
        <location evidence="1 8">Membrane</location>
        <topology evidence="1 8">Multi-pass membrane protein</topology>
    </subcellularLocation>
</comment>
<evidence type="ECO:0000313" key="11">
    <source>
        <dbReference type="Proteomes" id="UP000036987"/>
    </source>
</evidence>
<evidence type="ECO:0000256" key="7">
    <source>
        <dbReference type="ARBA" id="ARBA00023265"/>
    </source>
</evidence>
<dbReference type="OMA" id="WFHRPRV"/>
<evidence type="ECO:0000256" key="4">
    <source>
        <dbReference type="ARBA" id="ARBA00022821"/>
    </source>
</evidence>
<dbReference type="PANTHER" id="PTHR31942">
    <property type="entry name" value="MLO-LIKE PROTEIN 1"/>
    <property type="match status" value="1"/>
</dbReference>
<reference evidence="11" key="1">
    <citation type="journal article" date="2016" name="Nature">
        <title>The genome of the seagrass Zostera marina reveals angiosperm adaptation to the sea.</title>
        <authorList>
            <person name="Olsen J.L."/>
            <person name="Rouze P."/>
            <person name="Verhelst B."/>
            <person name="Lin Y.-C."/>
            <person name="Bayer T."/>
            <person name="Collen J."/>
            <person name="Dattolo E."/>
            <person name="De Paoli E."/>
            <person name="Dittami S."/>
            <person name="Maumus F."/>
            <person name="Michel G."/>
            <person name="Kersting A."/>
            <person name="Lauritano C."/>
            <person name="Lohaus R."/>
            <person name="Toepel M."/>
            <person name="Tonon T."/>
            <person name="Vanneste K."/>
            <person name="Amirebrahimi M."/>
            <person name="Brakel J."/>
            <person name="Bostroem C."/>
            <person name="Chovatia M."/>
            <person name="Grimwood J."/>
            <person name="Jenkins J.W."/>
            <person name="Jueterbock A."/>
            <person name="Mraz A."/>
            <person name="Stam W.T."/>
            <person name="Tice H."/>
            <person name="Bornberg-Bauer E."/>
            <person name="Green P.J."/>
            <person name="Pearson G.A."/>
            <person name="Procaccini G."/>
            <person name="Duarte C.M."/>
            <person name="Schmutz J."/>
            <person name="Reusch T.B.H."/>
            <person name="Van de Peer Y."/>
        </authorList>
    </citation>
    <scope>NUCLEOTIDE SEQUENCE [LARGE SCALE GENOMIC DNA]</scope>
    <source>
        <strain evidence="11">cv. Finnish</strain>
    </source>
</reference>
<dbReference type="Pfam" id="PF03094">
    <property type="entry name" value="Mlo"/>
    <property type="match status" value="1"/>
</dbReference>
<dbReference type="PANTHER" id="PTHR31942:SF52">
    <property type="entry name" value="MLO-LIKE PROTEIN 1"/>
    <property type="match status" value="1"/>
</dbReference>
<feature type="transmembrane region" description="Helical" evidence="9">
    <location>
        <begin position="306"/>
        <end position="324"/>
    </location>
</feature>